<dbReference type="InterPro" id="IPR029062">
    <property type="entry name" value="Class_I_gatase-like"/>
</dbReference>
<feature type="domain" description="DJ-1/PfpI" evidence="1">
    <location>
        <begin position="10"/>
        <end position="175"/>
    </location>
</feature>
<dbReference type="SUPFAM" id="SSF52317">
    <property type="entry name" value="Class I glutamine amidotransferase-like"/>
    <property type="match status" value="1"/>
</dbReference>
<dbReference type="InterPro" id="IPR002818">
    <property type="entry name" value="DJ-1/PfpI"/>
</dbReference>
<keyword evidence="3" id="KW-1185">Reference proteome</keyword>
<keyword evidence="2" id="KW-0238">DNA-binding</keyword>
<protein>
    <submittedName>
        <fullName evidence="2">Transcriptional regulator GlxA family, contains an amidase domain and an AraC-type DNA-binding HTH domain</fullName>
    </submittedName>
</protein>
<dbReference type="InterPro" id="IPR052158">
    <property type="entry name" value="INH-QAR"/>
</dbReference>
<dbReference type="PANTHER" id="PTHR43130:SF2">
    <property type="entry name" value="DJ-1_PFPI DOMAIN-CONTAINING PROTEIN"/>
    <property type="match status" value="1"/>
</dbReference>
<dbReference type="Gene3D" id="3.40.50.880">
    <property type="match status" value="1"/>
</dbReference>
<dbReference type="Pfam" id="PF01965">
    <property type="entry name" value="DJ-1_PfpI"/>
    <property type="match status" value="1"/>
</dbReference>
<evidence type="ECO:0000259" key="1">
    <source>
        <dbReference type="Pfam" id="PF01965"/>
    </source>
</evidence>
<dbReference type="EMBL" id="FNHE01000003">
    <property type="protein sequence ID" value="SDM08384.1"/>
    <property type="molecule type" value="Genomic_DNA"/>
</dbReference>
<reference evidence="3" key="1">
    <citation type="submission" date="2016-10" db="EMBL/GenBank/DDBJ databases">
        <authorList>
            <person name="Varghese N."/>
            <person name="Submissions S."/>
        </authorList>
    </citation>
    <scope>NUCLEOTIDE SEQUENCE [LARGE SCALE GENOMIC DNA]</scope>
    <source>
        <strain evidence="3">DSM 45419</strain>
    </source>
</reference>
<dbReference type="AlphaFoldDB" id="A0A1G9QBD4"/>
<gene>
    <name evidence="2" type="ORF">SAMN05660642_01594</name>
</gene>
<sequence length="236" mass="25160">MTADDTGATTIAVVLYPGLTALDLVGPLQVLAELQRFAPQYRTVVVGAHTEPMSTDLPLQLVADRTFAEVPHPDVLVVPGGRIGTIRAMSDPGVRDYVRTAAASADVVGSVCTGSLILGAVGLLRGRQATTNWFFAGVLEPLGATYHRRRWIEDGNITMSAGVSAGIDWALHLVAELTDEATARRVQLALDYDPRPPFGGIDWIHIPRLPRAMRAAIGLLAPVITAKPERLTRAGA</sequence>
<name>A0A1G9QBD4_9ACTN</name>
<dbReference type="GO" id="GO:0006355">
    <property type="term" value="P:regulation of DNA-templated transcription"/>
    <property type="evidence" value="ECO:0007669"/>
    <property type="project" value="TreeGrafter"/>
</dbReference>
<dbReference type="OrthoDB" id="3194870at2"/>
<dbReference type="Proteomes" id="UP000198680">
    <property type="component" value="Unassembled WGS sequence"/>
</dbReference>
<dbReference type="CDD" id="cd03139">
    <property type="entry name" value="GATase1_PfpI_2"/>
    <property type="match status" value="1"/>
</dbReference>
<dbReference type="RefSeq" id="WP_091216047.1">
    <property type="nucleotide sequence ID" value="NZ_FNHE01000003.1"/>
</dbReference>
<organism evidence="2 3">
    <name type="scientific">Geodermatophilus siccatus</name>
    <dbReference type="NCBI Taxonomy" id="1137991"/>
    <lineage>
        <taxon>Bacteria</taxon>
        <taxon>Bacillati</taxon>
        <taxon>Actinomycetota</taxon>
        <taxon>Actinomycetes</taxon>
        <taxon>Geodermatophilales</taxon>
        <taxon>Geodermatophilaceae</taxon>
        <taxon>Geodermatophilus</taxon>
    </lineage>
</organism>
<dbReference type="PANTHER" id="PTHR43130">
    <property type="entry name" value="ARAC-FAMILY TRANSCRIPTIONAL REGULATOR"/>
    <property type="match status" value="1"/>
</dbReference>
<evidence type="ECO:0000313" key="3">
    <source>
        <dbReference type="Proteomes" id="UP000198680"/>
    </source>
</evidence>
<evidence type="ECO:0000313" key="2">
    <source>
        <dbReference type="EMBL" id="SDM08384.1"/>
    </source>
</evidence>
<dbReference type="GO" id="GO:0003677">
    <property type="term" value="F:DNA binding"/>
    <property type="evidence" value="ECO:0007669"/>
    <property type="project" value="UniProtKB-KW"/>
</dbReference>
<accession>A0A1G9QBD4</accession>
<dbReference type="STRING" id="1137991.SAMN05660642_01594"/>
<proteinExistence type="predicted"/>